<evidence type="ECO:0000313" key="5">
    <source>
        <dbReference type="Proteomes" id="UP000577697"/>
    </source>
</evidence>
<dbReference type="EMBL" id="JACICB010000005">
    <property type="protein sequence ID" value="MBB3705354.1"/>
    <property type="molecule type" value="Genomic_DNA"/>
</dbReference>
<proteinExistence type="predicted"/>
<evidence type="ECO:0000313" key="3">
    <source>
        <dbReference type="EMBL" id="MBB3705354.1"/>
    </source>
</evidence>
<dbReference type="KEGG" id="aak:AA2016_4595"/>
<evidence type="ECO:0000313" key="4">
    <source>
        <dbReference type="Proteomes" id="UP000075755"/>
    </source>
</evidence>
<dbReference type="CDD" id="cd09871">
    <property type="entry name" value="PIN_MtVapC28-VapC30-like"/>
    <property type="match status" value="1"/>
</dbReference>
<dbReference type="Proteomes" id="UP000577697">
    <property type="component" value="Unassembled WGS sequence"/>
</dbReference>
<dbReference type="AlphaFoldDB" id="A0AAC8YRX9"/>
<dbReference type="Pfam" id="PF01850">
    <property type="entry name" value="PIN"/>
    <property type="match status" value="1"/>
</dbReference>
<reference evidence="2 4" key="1">
    <citation type="submission" date="2016-03" db="EMBL/GenBank/DDBJ databases">
        <title>Complete genome of Aminobacter aminovorans KCTC 2477.</title>
        <authorList>
            <person name="Kim K.M."/>
        </authorList>
    </citation>
    <scope>NUCLEOTIDE SEQUENCE [LARGE SCALE GENOMIC DNA]</scope>
    <source>
        <strain evidence="2 4">KCTC 2477</strain>
    </source>
</reference>
<dbReference type="Proteomes" id="UP000075755">
    <property type="component" value="Chromosome"/>
</dbReference>
<evidence type="ECO:0000313" key="2">
    <source>
        <dbReference type="EMBL" id="AMS43505.1"/>
    </source>
</evidence>
<accession>A0AAC8YRX9</accession>
<dbReference type="SUPFAM" id="SSF88723">
    <property type="entry name" value="PIN domain-like"/>
    <property type="match status" value="1"/>
</dbReference>
<dbReference type="InterPro" id="IPR002716">
    <property type="entry name" value="PIN_dom"/>
</dbReference>
<evidence type="ECO:0000259" key="1">
    <source>
        <dbReference type="Pfam" id="PF01850"/>
    </source>
</evidence>
<gene>
    <name evidence="2" type="ORF">AA2016_4595</name>
    <name evidence="3" type="ORF">FHS67_001666</name>
</gene>
<dbReference type="InterPro" id="IPR011660">
    <property type="entry name" value="VapB-like"/>
</dbReference>
<dbReference type="Gene3D" id="3.40.50.1010">
    <property type="entry name" value="5'-nuclease"/>
    <property type="match status" value="1"/>
</dbReference>
<dbReference type="InterPro" id="IPR029060">
    <property type="entry name" value="PIN-like_dom_sf"/>
</dbReference>
<reference evidence="3 5" key="2">
    <citation type="submission" date="2020-08" db="EMBL/GenBank/DDBJ databases">
        <title>Genomic Encyclopedia of Type Strains, Phase IV (KMG-IV): sequencing the most valuable type-strain genomes for metagenomic binning, comparative biology and taxonomic classification.</title>
        <authorList>
            <person name="Goeker M."/>
        </authorList>
    </citation>
    <scope>NUCLEOTIDE SEQUENCE [LARGE SCALE GENOMIC DNA]</scope>
    <source>
        <strain evidence="3 5">DSM 10368</strain>
    </source>
</reference>
<keyword evidence="5" id="KW-1185">Reference proteome</keyword>
<dbReference type="EMBL" id="CP015005">
    <property type="protein sequence ID" value="AMS43505.1"/>
    <property type="molecule type" value="Genomic_DNA"/>
</dbReference>
<name>A0AAC8YRX9_AMIAI</name>
<protein>
    <submittedName>
        <fullName evidence="2">Ribonuclease VapC</fullName>
    </submittedName>
    <submittedName>
        <fullName evidence="3">Uncharacterized protein with PIN domain</fullName>
    </submittedName>
</protein>
<organism evidence="2 4">
    <name type="scientific">Aminobacter aminovorans</name>
    <name type="common">Chelatobacter heintzii</name>
    <dbReference type="NCBI Taxonomy" id="83263"/>
    <lineage>
        <taxon>Bacteria</taxon>
        <taxon>Pseudomonadati</taxon>
        <taxon>Pseudomonadota</taxon>
        <taxon>Alphaproteobacteria</taxon>
        <taxon>Hyphomicrobiales</taxon>
        <taxon>Phyllobacteriaceae</taxon>
        <taxon>Aminobacter</taxon>
    </lineage>
</organism>
<dbReference type="Pfam" id="PF07704">
    <property type="entry name" value="PSK_trans_fac"/>
    <property type="match status" value="1"/>
</dbReference>
<sequence length="182" mass="19709">MPLYIRDNEVDALAAELQAVSGAASKTEAVRTALLHEIARNRAKVPLRDRLAALQAKATAIGLAQQRLRHEGIQRRDVGRRMPFVDASVIVAILNQEAGWEELVKRLDDLVGERHVSPLVRFGAVVALARAAAEPTGRKPTTEVVERARDLVDDFILEIAAQDMAISGDVGSLAIAAGMRYG</sequence>
<feature type="domain" description="PIN" evidence="1">
    <location>
        <begin position="84"/>
        <end position="163"/>
    </location>
</feature>